<evidence type="ECO:0000259" key="12">
    <source>
        <dbReference type="Pfam" id="PF03727"/>
    </source>
</evidence>
<dbReference type="GO" id="GO:0005524">
    <property type="term" value="F:ATP binding"/>
    <property type="evidence" value="ECO:0007669"/>
    <property type="project" value="UniProtKB-KW"/>
</dbReference>
<comment type="pathway">
    <text evidence="1">Carbohydrate degradation; glycolysis; D-glyceraldehyde 3-phosphate and glycerone phosphate from D-glucose: step 1/4.</text>
</comment>
<dbReference type="InterPro" id="IPR022673">
    <property type="entry name" value="Hexokinase_C"/>
</dbReference>
<organism evidence="14 15">
    <name type="scientific">Cudoniella acicularis</name>
    <dbReference type="NCBI Taxonomy" id="354080"/>
    <lineage>
        <taxon>Eukaryota</taxon>
        <taxon>Fungi</taxon>
        <taxon>Dikarya</taxon>
        <taxon>Ascomycota</taxon>
        <taxon>Pezizomycotina</taxon>
        <taxon>Leotiomycetes</taxon>
        <taxon>Helotiales</taxon>
        <taxon>Tricladiaceae</taxon>
        <taxon>Cudoniella</taxon>
    </lineage>
</organism>
<dbReference type="InterPro" id="IPR019807">
    <property type="entry name" value="Hexokinase_BS"/>
</dbReference>
<proteinExistence type="inferred from homology"/>
<feature type="region of interest" description="Disordered" evidence="9">
    <location>
        <begin position="121"/>
        <end position="143"/>
    </location>
</feature>
<accession>A0A8H4RH57</accession>
<feature type="domain" description="Heterokaryon incompatibility" evidence="13">
    <location>
        <begin position="932"/>
        <end position="1069"/>
    </location>
</feature>
<dbReference type="PANTHER" id="PTHR19443">
    <property type="entry name" value="HEXOKINASE"/>
    <property type="match status" value="1"/>
</dbReference>
<dbReference type="Proteomes" id="UP000566819">
    <property type="component" value="Unassembled WGS sequence"/>
</dbReference>
<dbReference type="Gene3D" id="3.40.367.20">
    <property type="match status" value="1"/>
</dbReference>
<dbReference type="GO" id="GO:0008865">
    <property type="term" value="F:fructokinase activity"/>
    <property type="evidence" value="ECO:0007669"/>
    <property type="project" value="TreeGrafter"/>
</dbReference>
<evidence type="ECO:0000256" key="5">
    <source>
        <dbReference type="ARBA" id="ARBA00022741"/>
    </source>
</evidence>
<evidence type="ECO:0000256" key="1">
    <source>
        <dbReference type="ARBA" id="ARBA00004888"/>
    </source>
</evidence>
<dbReference type="Pfam" id="PF03727">
    <property type="entry name" value="Hexokinase_2"/>
    <property type="match status" value="1"/>
</dbReference>
<evidence type="ECO:0000256" key="7">
    <source>
        <dbReference type="ARBA" id="ARBA00022840"/>
    </source>
</evidence>
<evidence type="ECO:0000256" key="8">
    <source>
        <dbReference type="ARBA" id="ARBA00023152"/>
    </source>
</evidence>
<evidence type="ECO:0000313" key="14">
    <source>
        <dbReference type="EMBL" id="KAF4629987.1"/>
    </source>
</evidence>
<name>A0A8H4RH57_9HELO</name>
<dbReference type="Gene3D" id="3.30.420.40">
    <property type="match status" value="1"/>
</dbReference>
<evidence type="ECO:0000313" key="15">
    <source>
        <dbReference type="Proteomes" id="UP000566819"/>
    </source>
</evidence>
<dbReference type="GO" id="GO:0004340">
    <property type="term" value="F:glucokinase activity"/>
    <property type="evidence" value="ECO:0007669"/>
    <property type="project" value="UniProtKB-EC"/>
</dbReference>
<evidence type="ECO:0000256" key="10">
    <source>
        <dbReference type="SAM" id="Phobius"/>
    </source>
</evidence>
<dbReference type="InterPro" id="IPR010730">
    <property type="entry name" value="HET"/>
</dbReference>
<dbReference type="PRINTS" id="PR00475">
    <property type="entry name" value="HEXOKINASE"/>
</dbReference>
<dbReference type="EMBL" id="JAAMPI010000603">
    <property type="protein sequence ID" value="KAF4629987.1"/>
    <property type="molecule type" value="Genomic_DNA"/>
</dbReference>
<dbReference type="GO" id="GO:0005829">
    <property type="term" value="C:cytosol"/>
    <property type="evidence" value="ECO:0007669"/>
    <property type="project" value="TreeGrafter"/>
</dbReference>
<feature type="transmembrane region" description="Helical" evidence="10">
    <location>
        <begin position="161"/>
        <end position="182"/>
    </location>
</feature>
<dbReference type="Pfam" id="PF06985">
    <property type="entry name" value="HET"/>
    <property type="match status" value="1"/>
</dbReference>
<feature type="domain" description="Hexokinase C-terminal" evidence="12">
    <location>
        <begin position="459"/>
        <end position="762"/>
    </location>
</feature>
<dbReference type="GO" id="GO:0005536">
    <property type="term" value="F:D-glucose binding"/>
    <property type="evidence" value="ECO:0007669"/>
    <property type="project" value="InterPro"/>
</dbReference>
<dbReference type="GO" id="GO:0001678">
    <property type="term" value="P:intracellular glucose homeostasis"/>
    <property type="evidence" value="ECO:0007669"/>
    <property type="project" value="InterPro"/>
</dbReference>
<dbReference type="GO" id="GO:0005739">
    <property type="term" value="C:mitochondrion"/>
    <property type="evidence" value="ECO:0007669"/>
    <property type="project" value="TreeGrafter"/>
</dbReference>
<dbReference type="FunFam" id="3.30.420.40:FF:000034">
    <property type="entry name" value="Phosphotransferase"/>
    <property type="match status" value="1"/>
</dbReference>
<dbReference type="InterPro" id="IPR022672">
    <property type="entry name" value="Hexokinase_N"/>
</dbReference>
<dbReference type="GO" id="GO:0006006">
    <property type="term" value="P:glucose metabolic process"/>
    <property type="evidence" value="ECO:0007669"/>
    <property type="project" value="TreeGrafter"/>
</dbReference>
<dbReference type="PROSITE" id="PS51748">
    <property type="entry name" value="HEXOKINASE_2"/>
    <property type="match status" value="1"/>
</dbReference>
<sequence>MLFRPASPDWTRKASSHLAAPFDDRSYWSLVLLMSREHEGQVELNFYIADVLATSKRLLVFGIHELCFVYSLNKTIVPRRPYLLPANGGERLLPLLSARLVVPRLNLPTVALDLHITKTSSRTRRRALSPKSSSPSPQQHLPAIDEANLYKPHKVSTQSPISLVHIASFAFLAAVLIFQLLFKESLPITKRSPPSYSPTSFSPPAHIVEGATCESPLPFPTEPPISRPHKMALAAEAKRIAAEFEFSDDDVRRTVAEFIVEMNEGLAQNATTMSQIPTYVTGVPNGTEKGLYLAVDLGGTNFRVCSIQLHGDTTFSLTQSKVAIPKELMVAKTAKELFAFLAKQIELFLKAHHEDHFEAHVRRRQTVSTPEGYRDEHIFRLGFTFSFPVHQIGINRGTLIRWTKGFDIQDAVGQDVCALLQKEIDLLRLPVKVAALVNDTVGTLMARSYTSPGKTGTLLGAIFGTGTNGAYVEKLSKITKPMAGEYDKTTSEMVVNTEWGSFDNGLKVLPNTIYDQILDQDSVNPGIQMFEKRVSGMFLGEILRIVLVKMMKDPSIPLFRDDNSSHNDFKTTASVDVDSPLHTQWAVDSSILSVAEADNSPNLGTLRQFVEKFLGVDAASLEDVQAVKVIAHAIAKRAARLAGVAIGGIVLQTGCLTPGASSIPGPSSAAKIVEEIKAGKLATAASATVNKLADTAGIAVNEDEIVDIGVDGSLVEFYPGFEDYMREALRAMEGIGAAGERRIRIGIAKDGSGVGAALIALVAAKMEKPLDYLNDLKGRLEDIKDDGLLHPRCQPLGKAFRRRVVKLRMHMQAESATANVAYRVQVAYRARATMLIWLLCCFASSSEQSHISETETATNDSYTSTSGTLSTLDSDGELVSTESNATSNQFVYKALDPEIWEIRLLVLLPNPDFSANLCISLKHANLVQKFDYEALSYVWGDPNDTVPLQNGRNPEAHFITKNLELALRYFRLATKPRVLWVDALCISQQDISERNAQVEQMRRIYLKASRVVVWLGEEGESAEALDYCENILQKTEESIGDLSSQILKIGACQKLFTRPWFSRTWILQEVLHHRPVDVHIGRTLVGLDRLCEYFDAYRLRETTIKELKNISLGLPKWGFFSSFEDTLQVRHVVRKIQTIRSEQAGRNPDYISVGAMLIQGTAMDDFRLQQCTDPRDKVYAILGMCYPTNVEIKIDYNASKECVYTMAMKSLLNSEKNALLFVESPERTIDDSQLPSWVPDWTKPQDKILRFMNYVAGGFDASRVGNKLAEQNPERLAMFSIMADNMLVTSGVYIGTVDRIGWGCTGSAAADLLSGSTRLFTYVYQTDRHHEPGTKRKSVECQELEESRTMLNTNWGPFWMEVGDIVILAAICCVPLVLRPQRDYYRFVGGCLLIDSSLQKESILEIATDPGLSPIMHGSAWDEKKLEEFRIR</sequence>
<dbReference type="GO" id="GO:0006096">
    <property type="term" value="P:glycolytic process"/>
    <property type="evidence" value="ECO:0007669"/>
    <property type="project" value="UniProtKB-UniPathway"/>
</dbReference>
<dbReference type="InterPro" id="IPR001312">
    <property type="entry name" value="Hexokinase"/>
</dbReference>
<reference evidence="14 15" key="1">
    <citation type="submission" date="2020-03" db="EMBL/GenBank/DDBJ databases">
        <title>Draft Genome Sequence of Cudoniella acicularis.</title>
        <authorList>
            <person name="Buettner E."/>
            <person name="Kellner H."/>
        </authorList>
    </citation>
    <scope>NUCLEOTIDE SEQUENCE [LARGE SCALE GENOMIC DNA]</scope>
    <source>
        <strain evidence="14 15">DSM 108380</strain>
    </source>
</reference>
<dbReference type="PANTHER" id="PTHR19443:SF30">
    <property type="entry name" value="GLUCOKINASE-1-RELATED"/>
    <property type="match status" value="1"/>
</dbReference>
<dbReference type="SUPFAM" id="SSF53067">
    <property type="entry name" value="Actin-like ATPase domain"/>
    <property type="match status" value="2"/>
</dbReference>
<dbReference type="EC" id="2.7.1.2" evidence="3"/>
<evidence type="ECO:0000256" key="3">
    <source>
        <dbReference type="ARBA" id="ARBA00012323"/>
    </source>
</evidence>
<keyword evidence="10" id="KW-0812">Transmembrane</keyword>
<keyword evidence="4" id="KW-0808">Transferase</keyword>
<keyword evidence="8" id="KW-0324">Glycolysis</keyword>
<keyword evidence="7" id="KW-0067">ATP-binding</keyword>
<dbReference type="UniPathway" id="UPA00109">
    <property type="reaction ID" value="UER00180"/>
</dbReference>
<evidence type="ECO:0000256" key="6">
    <source>
        <dbReference type="ARBA" id="ARBA00022777"/>
    </source>
</evidence>
<dbReference type="Pfam" id="PF00349">
    <property type="entry name" value="Hexokinase_1"/>
    <property type="match status" value="1"/>
</dbReference>
<keyword evidence="6" id="KW-0418">Kinase</keyword>
<dbReference type="OrthoDB" id="419537at2759"/>
<dbReference type="InterPro" id="IPR043129">
    <property type="entry name" value="ATPase_NBD"/>
</dbReference>
<evidence type="ECO:0000259" key="13">
    <source>
        <dbReference type="Pfam" id="PF06985"/>
    </source>
</evidence>
<keyword evidence="15" id="KW-1185">Reference proteome</keyword>
<evidence type="ECO:0000256" key="4">
    <source>
        <dbReference type="ARBA" id="ARBA00022679"/>
    </source>
</evidence>
<keyword evidence="10" id="KW-1133">Transmembrane helix</keyword>
<keyword evidence="10" id="KW-0472">Membrane</keyword>
<gene>
    <name evidence="14" type="ORF">G7Y89_g8156</name>
</gene>
<evidence type="ECO:0000259" key="11">
    <source>
        <dbReference type="Pfam" id="PF00349"/>
    </source>
</evidence>
<feature type="domain" description="Hexokinase N-terminal" evidence="11">
    <location>
        <begin position="237"/>
        <end position="449"/>
    </location>
</feature>
<comment type="caution">
    <text evidence="14">The sequence shown here is derived from an EMBL/GenBank/DDBJ whole genome shotgun (WGS) entry which is preliminary data.</text>
</comment>
<keyword evidence="5" id="KW-0547">Nucleotide-binding</keyword>
<comment type="similarity">
    <text evidence="2">Belongs to the hexokinase family.</text>
</comment>
<protein>
    <recommendedName>
        <fullName evidence="3">glucokinase</fullName>
        <ecNumber evidence="3">2.7.1.2</ecNumber>
    </recommendedName>
</protein>
<evidence type="ECO:0000256" key="9">
    <source>
        <dbReference type="SAM" id="MobiDB-lite"/>
    </source>
</evidence>
<evidence type="ECO:0000256" key="2">
    <source>
        <dbReference type="ARBA" id="ARBA00009225"/>
    </source>
</evidence>
<dbReference type="PROSITE" id="PS00378">
    <property type="entry name" value="HEXOKINASE_1"/>
    <property type="match status" value="1"/>
</dbReference>